<name>A0AC55DKD8_ECHTE</name>
<proteinExistence type="predicted"/>
<sequence>MPSFICLDLCSKSLLGVGEQSTMTTESGSDSESKQDQEAEPQEAAAPQGGAGAQPPGPGPEPGAEQQEVLEPFVAAAAHSTPVRKEATEKEQAFAAAAAKQLEYQQFEDDKLSQRSFSSKLSRSPLKIVKKPKSMQCKVILLDGSEYTCDVEKRARGQVLFDKVCEHLNLLEKDYFGLTYRDAENQKNWLDPSKEIKKQIRSGAWHFSFNVKFYPPDPAQLSEDITRYYLCLQLRDDIVSGRLPCSFVTLALLGSYTVQSELGDYDPDECGNDYVSEFRFAPNHTKELEDKVIELHKSHRGMTPAEAEMHFLENAKKLSMYGVDLHHAKDSEGVEIMLGVCASGLLIYRDRLRINRFAWPKVLKISYKRNNFYIKIRPGEFEQFESTIGFKLPNHRAAKRLWKVCVEHHTFFRLLLPEAPPKKFLTLGSKFRYSGRTQAQTRRASALIDRPAPYFERSSSKRYTMSRSLDGASVNENHEIYMKDSMSAAEVGTGQYAATKGISQTNLITTVTPEKKAQEERDEEEDRRKKAEEATPVTAARHEGKTDSERTDTAADGETTATESDQEDDTELKAQELDKAQEDLVKHQTNISELKRTFLETSTDTAITNEWEKRLSTSPVRLAARQEDAPMIEPLVPDEKIETTTVSSETEPDPAQNQRPLSTEKVVQETVLVEERHVMNVHASGDAAYAAGDDGEVAVQAAAEASSLKEKEGSALLVEAKEENQEMASGAPREQEEVAAAAQELKGEQSAASHILETSERKPHFESSTVKTETISFGSVSPGGVKLEISTKEVPVVHTETKTITYESSQVDPGADLEPGVLMSAQTITSETTSTTTTTHITKTAKGGISETRIEKRIVITGDADIDHDQALAQAIKEAKEQHPDMSVTKVVVHKEIEITPEDGED</sequence>
<reference evidence="2" key="1">
    <citation type="submission" date="2025-08" db="UniProtKB">
        <authorList>
            <consortium name="RefSeq"/>
        </authorList>
    </citation>
    <scope>IDENTIFICATION</scope>
</reference>
<dbReference type="RefSeq" id="XP_045152201.1">
    <property type="nucleotide sequence ID" value="XM_045296266.1"/>
</dbReference>
<keyword evidence="1" id="KW-1185">Reference proteome</keyword>
<protein>
    <submittedName>
        <fullName evidence="2">Band 4.1-like protein 3 isoform X20</fullName>
    </submittedName>
</protein>
<accession>A0AC55DKD8</accession>
<gene>
    <name evidence="2" type="primary">EPB41L3</name>
</gene>
<evidence type="ECO:0000313" key="1">
    <source>
        <dbReference type="Proteomes" id="UP000694863"/>
    </source>
</evidence>
<evidence type="ECO:0000313" key="2">
    <source>
        <dbReference type="RefSeq" id="XP_045152201.1"/>
    </source>
</evidence>
<organism evidence="1 2">
    <name type="scientific">Echinops telfairi</name>
    <name type="common">Lesser hedgehog tenrec</name>
    <dbReference type="NCBI Taxonomy" id="9371"/>
    <lineage>
        <taxon>Eukaryota</taxon>
        <taxon>Metazoa</taxon>
        <taxon>Chordata</taxon>
        <taxon>Craniata</taxon>
        <taxon>Vertebrata</taxon>
        <taxon>Euteleostomi</taxon>
        <taxon>Mammalia</taxon>
        <taxon>Eutheria</taxon>
        <taxon>Afrotheria</taxon>
        <taxon>Tenrecidae</taxon>
        <taxon>Tenrecinae</taxon>
        <taxon>Echinops</taxon>
    </lineage>
</organism>
<dbReference type="Proteomes" id="UP000694863">
    <property type="component" value="Unplaced"/>
</dbReference>